<dbReference type="AlphaFoldDB" id="A0A087HAG1"/>
<accession>A0A087HAG1</accession>
<name>A0A087HAG1_ARAAL</name>
<dbReference type="Gramene" id="KFK39113">
    <property type="protein sequence ID" value="KFK39113"/>
    <property type="gene ID" value="AALP_AA3G202800"/>
</dbReference>
<dbReference type="Pfam" id="PF09425">
    <property type="entry name" value="Jas_motif"/>
    <property type="match status" value="1"/>
</dbReference>
<dbReference type="OMA" id="EHIDPAP"/>
<evidence type="ECO:0000256" key="3">
    <source>
        <dbReference type="SAM" id="MobiDB-lite"/>
    </source>
</evidence>
<organism evidence="5 6">
    <name type="scientific">Arabis alpina</name>
    <name type="common">Alpine rock-cress</name>
    <dbReference type="NCBI Taxonomy" id="50452"/>
    <lineage>
        <taxon>Eukaryota</taxon>
        <taxon>Viridiplantae</taxon>
        <taxon>Streptophyta</taxon>
        <taxon>Embryophyta</taxon>
        <taxon>Tracheophyta</taxon>
        <taxon>Spermatophyta</taxon>
        <taxon>Magnoliopsida</taxon>
        <taxon>eudicotyledons</taxon>
        <taxon>Gunneridae</taxon>
        <taxon>Pentapetalae</taxon>
        <taxon>rosids</taxon>
        <taxon>malvids</taxon>
        <taxon>Brassicales</taxon>
        <taxon>Brassicaceae</taxon>
        <taxon>Arabideae</taxon>
        <taxon>Arabis</taxon>
    </lineage>
</organism>
<feature type="domain" description="Tify" evidence="4">
    <location>
        <begin position="171"/>
        <end position="206"/>
    </location>
</feature>
<dbReference type="PROSITE" id="PS51320">
    <property type="entry name" value="TIFY"/>
    <property type="match status" value="1"/>
</dbReference>
<evidence type="ECO:0000256" key="1">
    <source>
        <dbReference type="ARBA" id="ARBA00008614"/>
    </source>
</evidence>
<dbReference type="SMART" id="SM00979">
    <property type="entry name" value="TIFY"/>
    <property type="match status" value="1"/>
</dbReference>
<dbReference type="GO" id="GO:0031347">
    <property type="term" value="P:regulation of defense response"/>
    <property type="evidence" value="ECO:0007669"/>
    <property type="project" value="UniProtKB-UniRule"/>
</dbReference>
<dbReference type="PANTHER" id="PTHR33077:SF151">
    <property type="entry name" value="PROTEIN TIFY 6A-RELATED"/>
    <property type="match status" value="1"/>
</dbReference>
<feature type="region of interest" description="Disordered" evidence="3">
    <location>
        <begin position="49"/>
        <end position="72"/>
    </location>
</feature>
<evidence type="ECO:0000256" key="2">
    <source>
        <dbReference type="RuleBase" id="RU369065"/>
    </source>
</evidence>
<dbReference type="EMBL" id="CM002871">
    <property type="protein sequence ID" value="KFK39113.1"/>
    <property type="molecule type" value="Genomic_DNA"/>
</dbReference>
<evidence type="ECO:0000259" key="4">
    <source>
        <dbReference type="PROSITE" id="PS51320"/>
    </source>
</evidence>
<dbReference type="eggNOG" id="ENOG502QWAG">
    <property type="taxonomic scope" value="Eukaryota"/>
</dbReference>
<comment type="subcellular location">
    <subcellularLocation>
        <location evidence="2">Nucleus</location>
    </subcellularLocation>
</comment>
<dbReference type="GO" id="GO:0005634">
    <property type="term" value="C:nucleus"/>
    <property type="evidence" value="ECO:0007669"/>
    <property type="project" value="UniProtKB-SubCell"/>
</dbReference>
<gene>
    <name evidence="5" type="ordered locus">AALP_Aa3g202800</name>
</gene>
<dbReference type="InterPro" id="IPR010399">
    <property type="entry name" value="Tify_dom"/>
</dbReference>
<keyword evidence="6" id="KW-1185">Reference proteome</keyword>
<dbReference type="Proteomes" id="UP000029120">
    <property type="component" value="Chromosome 3"/>
</dbReference>
<dbReference type="Pfam" id="PF06200">
    <property type="entry name" value="tify"/>
    <property type="match status" value="1"/>
</dbReference>
<dbReference type="InterPro" id="IPR040390">
    <property type="entry name" value="TIFY/JAZ"/>
</dbReference>
<reference evidence="6" key="1">
    <citation type="journal article" date="2015" name="Nat. Plants">
        <title>Genome expansion of Arabis alpina linked with retrotransposition and reduced symmetric DNA methylation.</title>
        <authorList>
            <person name="Willing E.M."/>
            <person name="Rawat V."/>
            <person name="Mandakova T."/>
            <person name="Maumus F."/>
            <person name="James G.V."/>
            <person name="Nordstroem K.J."/>
            <person name="Becker C."/>
            <person name="Warthmann N."/>
            <person name="Chica C."/>
            <person name="Szarzynska B."/>
            <person name="Zytnicki M."/>
            <person name="Albani M.C."/>
            <person name="Kiefer C."/>
            <person name="Bergonzi S."/>
            <person name="Castaings L."/>
            <person name="Mateos J.L."/>
            <person name="Berns M.C."/>
            <person name="Bujdoso N."/>
            <person name="Piofczyk T."/>
            <person name="de Lorenzo L."/>
            <person name="Barrero-Sicilia C."/>
            <person name="Mateos I."/>
            <person name="Piednoel M."/>
            <person name="Hagmann J."/>
            <person name="Chen-Min-Tao R."/>
            <person name="Iglesias-Fernandez R."/>
            <person name="Schuster S.C."/>
            <person name="Alonso-Blanco C."/>
            <person name="Roudier F."/>
            <person name="Carbonero P."/>
            <person name="Paz-Ares J."/>
            <person name="Davis S.J."/>
            <person name="Pecinka A."/>
            <person name="Quesneville H."/>
            <person name="Colot V."/>
            <person name="Lysak M.A."/>
            <person name="Weigel D."/>
            <person name="Coupland G."/>
            <person name="Schneeberger K."/>
        </authorList>
    </citation>
    <scope>NUCLEOTIDE SEQUENCE [LARGE SCALE GENOMIC DNA]</scope>
    <source>
        <strain evidence="6">cv. Pajares</strain>
    </source>
</reference>
<dbReference type="GO" id="GO:0009611">
    <property type="term" value="P:response to wounding"/>
    <property type="evidence" value="ECO:0007669"/>
    <property type="project" value="UniProtKB-UniRule"/>
</dbReference>
<feature type="region of interest" description="Disordered" evidence="3">
    <location>
        <begin position="1"/>
        <end position="36"/>
    </location>
</feature>
<proteinExistence type="inferred from homology"/>
<evidence type="ECO:0000313" key="5">
    <source>
        <dbReference type="EMBL" id="KFK39113.1"/>
    </source>
</evidence>
<dbReference type="GO" id="GO:2000022">
    <property type="term" value="P:regulation of jasmonic acid mediated signaling pathway"/>
    <property type="evidence" value="ECO:0007669"/>
    <property type="project" value="UniProtKB-UniRule"/>
</dbReference>
<evidence type="ECO:0000313" key="6">
    <source>
        <dbReference type="Proteomes" id="UP000029120"/>
    </source>
</evidence>
<feature type="compositionally biased region" description="Basic and acidic residues" evidence="3">
    <location>
        <begin position="17"/>
        <end position="26"/>
    </location>
</feature>
<sequence>MERDFLGLGSKNSPITVKEETSESSRDSAPTRGMNWSFSNKVSAASSQFLTFRPSQEDRQRKSGNYHVPHSGSFMPSSVADVYDSNRKTPYSSVQGVRMFPNSSHQEETIPVSMPMSGFQSHYASGGKSFINNIINSQPLAGVPIMAPPISVLPAPGSVVGTTDIRSSSKPSGSPAQLTIFYAGSVCVYDDISPEKAKAIMLLAGNGSPMPRAFSPPQTHQQVAHHARASVDSSAMPPNFMPSVSYRSPEAGSSTNGLGAAAKATRGFTSAYHNNQTNASNINGSVPVSCSTSVMAQTVALPQARKASLARFLEKRKERVTSLSPYCLDKKSSTMSECMSSSLSSAT</sequence>
<comment type="domain">
    <text evidence="2">The jas domain is required for interaction with COI1.</text>
</comment>
<protein>
    <recommendedName>
        <fullName evidence="2">Protein TIFY</fullName>
    </recommendedName>
    <alternativeName>
        <fullName evidence="2">Jasmonate ZIM domain-containing protein</fullName>
    </alternativeName>
</protein>
<dbReference type="GO" id="GO:0009867">
    <property type="term" value="P:jasmonic acid mediated signaling pathway"/>
    <property type="evidence" value="ECO:0007669"/>
    <property type="project" value="EnsemblPlants"/>
</dbReference>
<keyword evidence="2" id="KW-1184">Jasmonic acid signaling pathway</keyword>
<comment type="similarity">
    <text evidence="1 2">Belongs to the TIFY/JAZ family.</text>
</comment>
<dbReference type="OrthoDB" id="1939212at2759"/>
<keyword evidence="2" id="KW-0539">Nucleus</keyword>
<dbReference type="InterPro" id="IPR018467">
    <property type="entry name" value="CCT_CS"/>
</dbReference>
<dbReference type="GO" id="GO:0042802">
    <property type="term" value="F:identical protein binding"/>
    <property type="evidence" value="ECO:0007669"/>
    <property type="project" value="EnsemblPlants"/>
</dbReference>
<dbReference type="PANTHER" id="PTHR33077">
    <property type="entry name" value="PROTEIN TIFY 4A-RELATED-RELATED"/>
    <property type="match status" value="1"/>
</dbReference>
<comment type="function">
    <text evidence="2">Repressor of jasmonate responses.</text>
</comment>